<evidence type="ECO:0000256" key="4">
    <source>
        <dbReference type="PROSITE-ProRule" id="PRU00236"/>
    </source>
</evidence>
<dbReference type="GO" id="GO:0005634">
    <property type="term" value="C:nucleus"/>
    <property type="evidence" value="ECO:0007669"/>
    <property type="project" value="TreeGrafter"/>
</dbReference>
<dbReference type="InterPro" id="IPR003000">
    <property type="entry name" value="Sirtuin"/>
</dbReference>
<sequence length="1151" mass="124062">MPTSRVQPGDSELLQAIANALTRAKKVVVVTGAGISTNSGIPDFRSENGLYKLIQDQYDATARAAASQAALPPPPPALKSATSDPGQASSRLEEFPEDRPKKRQKLSPPDKEDSGEQDSNTTGIEGPSSQPVSRESSLVPDSQPASRSEGRESPERDEIRCASTPPATRLETSTSLPATEGSQSSQEQSSILASSQGSTASARLPIPNIKGRDLFDASIWSCPIRTSVFYTFATTLRQKVRDVTPTSSHFFISHLRDRGKLVRCYTQNIDRIEEKVGLSTSLDQGPGQRSRFSTRRPPVLSRVNSGAPGASSADSAPSSSSASTPGGQGGGPTSSNVVKKKSLPKSESMVGKQIMDKVDQAQGCLEYLMALPPTDPAIAVQLHLRETGLIPLVQGLRNEVQELAGAQQRTEHPSSLPSRVTSETSRLRNAMATRQRMMWRLVQQPAQSIESSQTGLTTAPKPQRQSSSSGGVECVFLHGSLECLRCFLCRRVCEWEGDDREEQTLSGRQPECPHCAGATAAREERGKRALGVGKLRPDIVLYGEEHPSAHLISPIVTHDLGLGPDLLLILGTSLKVHGLKVLVRQFAKAVHSKGGKVVFVNFTKPPESSWGDVIDYWVEWDCDAWVGDLKEKAPVLWLPPGTEEPKKRKSIGGRGGAEKKIIGEKRKITPANAKKAGTKSKDEGTAGGSITVSSRVETITTTINVATGAPLESIVCTEETTVKVSAPEPSAHDLLWAGSREAYRENPPKQGRVGLRDDKANGAYSTWKIMESLRRISGRPAPPPMELPTVEISRAIGVAETKEAKREWKRKKRSSLALAREEAAAGQGSDTPPVKRGDTPHLQGVDDSPPAQATPNNPPAQSRMPEVWSIHSSGPPLTHGSTLPAVPNGGVVTSKKRKALPGLNMGTRMKQGRLGPLVDQAPLTSTPAKSDSQEQPLPNTSTLAMMDPRKREPFVHQQQTPSPFPAEQAPRPSTPPSILAAVKSNPRKRKRKMIDGEEVVLPTMGTRVKLPPPAPAGKENRDVAHHHSRQKIPSLVAAHNDADFSSITLAPLQQPMTPRGWQQKQKPEPMEPMSSPRGPASGFSGLSRMSVSGRLGDPFFYEDALIRVGSERRVVRDVRDERGAEGVVGVNRGVLSEREMAAARALTGMIR</sequence>
<dbReference type="AlphaFoldDB" id="A0AAE8SUY9"/>
<dbReference type="PROSITE" id="PS50305">
    <property type="entry name" value="SIRTUIN"/>
    <property type="match status" value="1"/>
</dbReference>
<feature type="region of interest" description="Disordered" evidence="5">
    <location>
        <begin position="1056"/>
        <end position="1082"/>
    </location>
</feature>
<feature type="region of interest" description="Disordered" evidence="5">
    <location>
        <begin position="60"/>
        <end position="204"/>
    </location>
</feature>
<dbReference type="PANTHER" id="PTHR11085:SF8">
    <property type="entry name" value="NAD-DEPENDENT HISTONE DEACETYLASE HST3"/>
    <property type="match status" value="1"/>
</dbReference>
<organism evidence="7 8">
    <name type="scientific">Cephalotrichum gorgonifer</name>
    <dbReference type="NCBI Taxonomy" id="2041049"/>
    <lineage>
        <taxon>Eukaryota</taxon>
        <taxon>Fungi</taxon>
        <taxon>Dikarya</taxon>
        <taxon>Ascomycota</taxon>
        <taxon>Pezizomycotina</taxon>
        <taxon>Sordariomycetes</taxon>
        <taxon>Hypocreomycetidae</taxon>
        <taxon>Microascales</taxon>
        <taxon>Microascaceae</taxon>
        <taxon>Cephalotrichum</taxon>
    </lineage>
</organism>
<name>A0AAE8SUY9_9PEZI</name>
<evidence type="ECO:0000313" key="7">
    <source>
        <dbReference type="EMBL" id="SPO01531.1"/>
    </source>
</evidence>
<evidence type="ECO:0000313" key="8">
    <source>
        <dbReference type="Proteomes" id="UP001187682"/>
    </source>
</evidence>
<keyword evidence="8" id="KW-1185">Reference proteome</keyword>
<evidence type="ECO:0000256" key="2">
    <source>
        <dbReference type="ARBA" id="ARBA00022679"/>
    </source>
</evidence>
<dbReference type="SUPFAM" id="SSF52467">
    <property type="entry name" value="DHS-like NAD/FAD-binding domain"/>
    <property type="match status" value="2"/>
</dbReference>
<feature type="compositionally biased region" description="Basic and acidic residues" evidence="5">
    <location>
        <begin position="91"/>
        <end position="100"/>
    </location>
</feature>
<dbReference type="InterPro" id="IPR026590">
    <property type="entry name" value="Ssirtuin_cat_dom"/>
</dbReference>
<feature type="compositionally biased region" description="Polar residues" evidence="5">
    <location>
        <begin position="922"/>
        <end position="943"/>
    </location>
</feature>
<comment type="caution">
    <text evidence="7">The sequence shown here is derived from an EMBL/GenBank/DDBJ whole genome shotgun (WGS) entry which is preliminary data.</text>
</comment>
<feature type="compositionally biased region" description="Low complexity" evidence="5">
    <location>
        <begin position="849"/>
        <end position="861"/>
    </location>
</feature>
<feature type="compositionally biased region" description="Polar residues" evidence="5">
    <location>
        <begin position="413"/>
        <end position="424"/>
    </location>
</feature>
<keyword evidence="3" id="KW-0520">NAD</keyword>
<evidence type="ECO:0000259" key="6">
    <source>
        <dbReference type="PROSITE" id="PS50305"/>
    </source>
</evidence>
<reference evidence="7" key="1">
    <citation type="submission" date="2018-03" db="EMBL/GenBank/DDBJ databases">
        <authorList>
            <person name="Guldener U."/>
        </authorList>
    </citation>
    <scope>NUCLEOTIDE SEQUENCE</scope>
</reference>
<dbReference type="PANTHER" id="PTHR11085">
    <property type="entry name" value="NAD-DEPENDENT PROTEIN DEACYLASE SIRTUIN-5, MITOCHONDRIAL-RELATED"/>
    <property type="match status" value="1"/>
</dbReference>
<evidence type="ECO:0000256" key="1">
    <source>
        <dbReference type="ARBA" id="ARBA00006924"/>
    </source>
</evidence>
<proteinExistence type="inferred from homology"/>
<protein>
    <recommendedName>
        <fullName evidence="6">Deacetylase sirtuin-type domain-containing protein</fullName>
    </recommendedName>
</protein>
<keyword evidence="2" id="KW-0808">Transferase</keyword>
<evidence type="ECO:0000256" key="5">
    <source>
        <dbReference type="SAM" id="MobiDB-lite"/>
    </source>
</evidence>
<feature type="region of interest" description="Disordered" evidence="5">
    <location>
        <begin position="1006"/>
        <end position="1029"/>
    </location>
</feature>
<dbReference type="Pfam" id="PF02146">
    <property type="entry name" value="SIR2"/>
    <property type="match status" value="3"/>
</dbReference>
<comment type="similarity">
    <text evidence="1">Belongs to the sirtuin family. Class I subfamily.</text>
</comment>
<feature type="compositionally biased region" description="Low complexity" evidence="5">
    <location>
        <begin position="182"/>
        <end position="196"/>
    </location>
</feature>
<feature type="region of interest" description="Disordered" evidence="5">
    <location>
        <begin position="801"/>
        <end position="991"/>
    </location>
</feature>
<feature type="compositionally biased region" description="Polar residues" evidence="5">
    <location>
        <begin position="117"/>
        <end position="146"/>
    </location>
</feature>
<evidence type="ECO:0000256" key="3">
    <source>
        <dbReference type="ARBA" id="ARBA00023027"/>
    </source>
</evidence>
<feature type="compositionally biased region" description="Low complexity" evidence="5">
    <location>
        <begin position="305"/>
        <end position="325"/>
    </location>
</feature>
<feature type="region of interest" description="Disordered" evidence="5">
    <location>
        <begin position="406"/>
        <end position="425"/>
    </location>
</feature>
<feature type="domain" description="Deacetylase sirtuin-type" evidence="6">
    <location>
        <begin position="7"/>
        <end position="648"/>
    </location>
</feature>
<dbReference type="EMBL" id="ONZQ02000005">
    <property type="protein sequence ID" value="SPO01531.1"/>
    <property type="molecule type" value="Genomic_DNA"/>
</dbReference>
<gene>
    <name evidence="7" type="ORF">DNG_04204</name>
</gene>
<accession>A0AAE8SUY9</accession>
<feature type="compositionally biased region" description="Polar residues" evidence="5">
    <location>
        <begin position="447"/>
        <end position="457"/>
    </location>
</feature>
<feature type="region of interest" description="Disordered" evidence="5">
    <location>
        <begin position="447"/>
        <end position="469"/>
    </location>
</feature>
<feature type="compositionally biased region" description="Basic and acidic residues" evidence="5">
    <location>
        <begin position="148"/>
        <end position="160"/>
    </location>
</feature>
<dbReference type="InterPro" id="IPR050134">
    <property type="entry name" value="NAD-dep_sirtuin_deacylases"/>
</dbReference>
<feature type="compositionally biased region" description="Polar residues" evidence="5">
    <location>
        <begin position="170"/>
        <end position="181"/>
    </location>
</feature>
<dbReference type="GO" id="GO:0017136">
    <property type="term" value="F:histone deacetylase activity, NAD-dependent"/>
    <property type="evidence" value="ECO:0007669"/>
    <property type="project" value="TreeGrafter"/>
</dbReference>
<feature type="compositionally biased region" description="Low complexity" evidence="5">
    <location>
        <begin position="60"/>
        <end position="70"/>
    </location>
</feature>
<dbReference type="Gene3D" id="3.40.50.1220">
    <property type="entry name" value="TPP-binding domain"/>
    <property type="match status" value="3"/>
</dbReference>
<comment type="caution">
    <text evidence="4">Lacks conserved residue(s) required for the propagation of feature annotation.</text>
</comment>
<dbReference type="Proteomes" id="UP001187682">
    <property type="component" value="Unassembled WGS sequence"/>
</dbReference>
<feature type="region of interest" description="Disordered" evidence="5">
    <location>
        <begin position="279"/>
        <end position="349"/>
    </location>
</feature>
<dbReference type="GO" id="GO:0070403">
    <property type="term" value="F:NAD+ binding"/>
    <property type="evidence" value="ECO:0007669"/>
    <property type="project" value="InterPro"/>
</dbReference>
<dbReference type="InterPro" id="IPR029035">
    <property type="entry name" value="DHS-like_NAD/FAD-binding_dom"/>
</dbReference>